<dbReference type="Pfam" id="PF00750">
    <property type="entry name" value="tRNA-synt_1d"/>
    <property type="match status" value="1"/>
</dbReference>
<evidence type="ECO:0000256" key="10">
    <source>
        <dbReference type="ARBA" id="ARBA00049339"/>
    </source>
</evidence>
<reference evidence="14" key="1">
    <citation type="journal article" date="2020" name="mSystems">
        <title>Genome- and Community-Level Interaction Insights into Carbon Utilization and Element Cycling Functions of Hydrothermarchaeota in Hydrothermal Sediment.</title>
        <authorList>
            <person name="Zhou Z."/>
            <person name="Liu Y."/>
            <person name="Xu W."/>
            <person name="Pan J."/>
            <person name="Luo Z.H."/>
            <person name="Li M."/>
        </authorList>
    </citation>
    <scope>NUCLEOTIDE SEQUENCE [LARGE SCALE GENOMIC DNA]</scope>
    <source>
        <strain evidence="14">HyVt-503</strain>
    </source>
</reference>
<keyword evidence="4" id="KW-0963">Cytoplasm</keyword>
<dbReference type="InterPro" id="IPR009080">
    <property type="entry name" value="tRNAsynth_Ia_anticodon-bd"/>
</dbReference>
<keyword evidence="6 12" id="KW-0547">Nucleotide-binding</keyword>
<dbReference type="GO" id="GO:0005737">
    <property type="term" value="C:cytoplasm"/>
    <property type="evidence" value="ECO:0007669"/>
    <property type="project" value="UniProtKB-SubCell"/>
</dbReference>
<dbReference type="SMART" id="SM00836">
    <property type="entry name" value="DALR_1"/>
    <property type="match status" value="1"/>
</dbReference>
<evidence type="ECO:0000256" key="11">
    <source>
        <dbReference type="NCBIfam" id="TIGR00456"/>
    </source>
</evidence>
<organism evidence="14">
    <name type="scientific">Dissulfuribacter thermophilus</name>
    <dbReference type="NCBI Taxonomy" id="1156395"/>
    <lineage>
        <taxon>Bacteria</taxon>
        <taxon>Pseudomonadati</taxon>
        <taxon>Thermodesulfobacteriota</taxon>
        <taxon>Dissulfuribacteria</taxon>
        <taxon>Dissulfuribacterales</taxon>
        <taxon>Dissulfuribacteraceae</taxon>
        <taxon>Dissulfuribacter</taxon>
    </lineage>
</organism>
<evidence type="ECO:0000256" key="5">
    <source>
        <dbReference type="ARBA" id="ARBA00022598"/>
    </source>
</evidence>
<dbReference type="PANTHER" id="PTHR11956:SF5">
    <property type="entry name" value="ARGININE--TRNA LIGASE, CYTOPLASMIC"/>
    <property type="match status" value="1"/>
</dbReference>
<comment type="subcellular location">
    <subcellularLocation>
        <location evidence="1">Cytoplasm</location>
    </subcellularLocation>
</comment>
<dbReference type="GO" id="GO:0004814">
    <property type="term" value="F:arginine-tRNA ligase activity"/>
    <property type="evidence" value="ECO:0007669"/>
    <property type="project" value="UniProtKB-UniRule"/>
</dbReference>
<dbReference type="SUPFAM" id="SSF52374">
    <property type="entry name" value="Nucleotidylyl transferase"/>
    <property type="match status" value="1"/>
</dbReference>
<dbReference type="InterPro" id="IPR014729">
    <property type="entry name" value="Rossmann-like_a/b/a_fold"/>
</dbReference>
<evidence type="ECO:0000256" key="2">
    <source>
        <dbReference type="ARBA" id="ARBA00005594"/>
    </source>
</evidence>
<dbReference type="GO" id="GO:0006420">
    <property type="term" value="P:arginyl-tRNA aminoacylation"/>
    <property type="evidence" value="ECO:0007669"/>
    <property type="project" value="UniProtKB-UniRule"/>
</dbReference>
<dbReference type="Gene3D" id="1.10.730.10">
    <property type="entry name" value="Isoleucyl-tRNA Synthetase, Domain 1"/>
    <property type="match status" value="1"/>
</dbReference>
<dbReference type="AlphaFoldDB" id="A0A7V2WTC5"/>
<feature type="domain" description="DALR anticodon binding" evidence="13">
    <location>
        <begin position="266"/>
        <end position="387"/>
    </location>
</feature>
<sequence>AGNQMDTLGKSVYLRYQEIFGKEVEFPKECYQGDYIKEIARGISAKYSDRFVDTPLEECLSLFTSIAVEEISSGIKEDLDRFNCHFDHWFSEKTLHESGYVDETIAELKRLGYVYEQDGALWFKATQFGDEKDRVIRRSNGVTTYFAADIAYHRNKLERGFNVLVDVWGADHHGYVPRLKAAIQALGCNKEALKVILVQLVNLLEGGEVKAMSTRAGEFVTLREVLDDVGKDAARFIFLTRRSDSHLDFDLEIARKKSQENPVYYVQYAHARLTSVFEKAKDKGIDVENALRGGDLSKLDTREDIQLLKTLEAFPKQVESAAINSEPHLIAYYLTELASKLHGYYNKHRFITDDSPLTMARLCLAQGVRQVVKNGLGLLGVSAPERM</sequence>
<protein>
    <recommendedName>
        <fullName evidence="3 11">Arginine--tRNA ligase</fullName>
        <ecNumber evidence="3 11">6.1.1.19</ecNumber>
    </recommendedName>
</protein>
<dbReference type="Pfam" id="PF05746">
    <property type="entry name" value="DALR_1"/>
    <property type="match status" value="1"/>
</dbReference>
<evidence type="ECO:0000256" key="9">
    <source>
        <dbReference type="ARBA" id="ARBA00023146"/>
    </source>
</evidence>
<evidence type="ECO:0000256" key="3">
    <source>
        <dbReference type="ARBA" id="ARBA00012837"/>
    </source>
</evidence>
<evidence type="ECO:0000313" key="14">
    <source>
        <dbReference type="EMBL" id="HFC47125.1"/>
    </source>
</evidence>
<dbReference type="InterPro" id="IPR001278">
    <property type="entry name" value="Arg-tRNA-ligase"/>
</dbReference>
<comment type="caution">
    <text evidence="14">The sequence shown here is derived from an EMBL/GenBank/DDBJ whole genome shotgun (WGS) entry which is preliminary data.</text>
</comment>
<dbReference type="SUPFAM" id="SSF47323">
    <property type="entry name" value="Anticodon-binding domain of a subclass of class I aminoacyl-tRNA synthetases"/>
    <property type="match status" value="1"/>
</dbReference>
<keyword evidence="8 12" id="KW-0648">Protein biosynthesis</keyword>
<evidence type="ECO:0000259" key="13">
    <source>
        <dbReference type="SMART" id="SM00836"/>
    </source>
</evidence>
<feature type="non-terminal residue" evidence="14">
    <location>
        <position position="1"/>
    </location>
</feature>
<keyword evidence="5 12" id="KW-0436">Ligase</keyword>
<evidence type="ECO:0000256" key="8">
    <source>
        <dbReference type="ARBA" id="ARBA00022917"/>
    </source>
</evidence>
<keyword evidence="9 12" id="KW-0030">Aminoacyl-tRNA synthetase</keyword>
<evidence type="ECO:0000256" key="4">
    <source>
        <dbReference type="ARBA" id="ARBA00022490"/>
    </source>
</evidence>
<dbReference type="EMBL" id="DRND01000360">
    <property type="protein sequence ID" value="HFC47125.1"/>
    <property type="molecule type" value="Genomic_DNA"/>
</dbReference>
<name>A0A7V2WTC5_9BACT</name>
<proteinExistence type="inferred from homology"/>
<keyword evidence="7 12" id="KW-0067">ATP-binding</keyword>
<gene>
    <name evidence="14" type="ORF">ENJ63_04505</name>
</gene>
<comment type="catalytic activity">
    <reaction evidence="10">
        <text>tRNA(Arg) + L-arginine + ATP = L-arginyl-tRNA(Arg) + AMP + diphosphate</text>
        <dbReference type="Rhea" id="RHEA:20301"/>
        <dbReference type="Rhea" id="RHEA-COMP:9658"/>
        <dbReference type="Rhea" id="RHEA-COMP:9673"/>
        <dbReference type="ChEBI" id="CHEBI:30616"/>
        <dbReference type="ChEBI" id="CHEBI:32682"/>
        <dbReference type="ChEBI" id="CHEBI:33019"/>
        <dbReference type="ChEBI" id="CHEBI:78442"/>
        <dbReference type="ChEBI" id="CHEBI:78513"/>
        <dbReference type="ChEBI" id="CHEBI:456215"/>
        <dbReference type="EC" id="6.1.1.19"/>
    </reaction>
</comment>
<dbReference type="NCBIfam" id="TIGR00456">
    <property type="entry name" value="argS"/>
    <property type="match status" value="1"/>
</dbReference>
<dbReference type="Gene3D" id="3.40.50.620">
    <property type="entry name" value="HUPs"/>
    <property type="match status" value="1"/>
</dbReference>
<evidence type="ECO:0000256" key="7">
    <source>
        <dbReference type="ARBA" id="ARBA00022840"/>
    </source>
</evidence>
<dbReference type="FunFam" id="1.10.730.10:FF:000008">
    <property type="entry name" value="Arginine--tRNA ligase"/>
    <property type="match status" value="1"/>
</dbReference>
<dbReference type="GO" id="GO:0005524">
    <property type="term" value="F:ATP binding"/>
    <property type="evidence" value="ECO:0007669"/>
    <property type="project" value="UniProtKB-KW"/>
</dbReference>
<evidence type="ECO:0000256" key="12">
    <source>
        <dbReference type="RuleBase" id="RU363038"/>
    </source>
</evidence>
<dbReference type="Proteomes" id="UP000885797">
    <property type="component" value="Unassembled WGS sequence"/>
</dbReference>
<dbReference type="InterPro" id="IPR035684">
    <property type="entry name" value="ArgRS_core"/>
</dbReference>
<dbReference type="PANTHER" id="PTHR11956">
    <property type="entry name" value="ARGINYL-TRNA SYNTHETASE"/>
    <property type="match status" value="1"/>
</dbReference>
<dbReference type="EC" id="6.1.1.19" evidence="3 11"/>
<evidence type="ECO:0000256" key="6">
    <source>
        <dbReference type="ARBA" id="ARBA00022741"/>
    </source>
</evidence>
<dbReference type="InterPro" id="IPR008909">
    <property type="entry name" value="DALR_anticod-bd"/>
</dbReference>
<evidence type="ECO:0000256" key="1">
    <source>
        <dbReference type="ARBA" id="ARBA00004496"/>
    </source>
</evidence>
<accession>A0A7V2WTC5</accession>
<comment type="similarity">
    <text evidence="2 12">Belongs to the class-I aminoacyl-tRNA synthetase family.</text>
</comment>